<keyword evidence="6" id="KW-1185">Reference proteome</keyword>
<dbReference type="GO" id="GO:0005524">
    <property type="term" value="F:ATP binding"/>
    <property type="evidence" value="ECO:0007669"/>
    <property type="project" value="UniProtKB-KW"/>
</dbReference>
<dbReference type="Gene3D" id="2.40.50.100">
    <property type="match status" value="1"/>
</dbReference>
<sequence length="362" mass="37883">MTASALQLARVTHRYAGAERDALSDVTLDAAPGELLAIVGASGSGKTTALRLVAGYERPDAGAILLDGADVTRLPPERRGCGMVFQHYALFPHLSVEENVAFGLEARGVARAERRTRAQRALEAVGLAGTGARRVQALSGGEQQRVALARALVIEPRVLLLDEPLSNLDPTLRVATRDELRALLHRERVTALFVTHDQEDAFAVADRVALLQAGRLLQVGTPETLYDRPASRAVAAFIGRGALVPATLANGTDAAPDVTITLGGVAQRAAARMADGLADGRAHRVLAVLRPEQLALASDAADAAWPGRVTSRRFAGGTTVHQVALDGGVTVQVASADRGVREGDTVRVRLAAAQVAVVGADT</sequence>
<evidence type="ECO:0000313" key="5">
    <source>
        <dbReference type="EMBL" id="GLC24023.1"/>
    </source>
</evidence>
<evidence type="ECO:0000259" key="4">
    <source>
        <dbReference type="PROSITE" id="PS50893"/>
    </source>
</evidence>
<dbReference type="FunFam" id="3.40.50.300:FF:000425">
    <property type="entry name" value="Probable ABC transporter, ATP-binding subunit"/>
    <property type="match status" value="1"/>
</dbReference>
<dbReference type="GO" id="GO:0016887">
    <property type="term" value="F:ATP hydrolysis activity"/>
    <property type="evidence" value="ECO:0007669"/>
    <property type="project" value="InterPro"/>
</dbReference>
<gene>
    <name evidence="5" type="ORF">rosag_05360</name>
</gene>
<dbReference type="AlphaFoldDB" id="A0AA37QE09"/>
<evidence type="ECO:0000256" key="2">
    <source>
        <dbReference type="ARBA" id="ARBA00022741"/>
    </source>
</evidence>
<dbReference type="PANTHER" id="PTHR42781:SF4">
    <property type="entry name" value="SPERMIDINE_PUTRESCINE IMPORT ATP-BINDING PROTEIN POTA"/>
    <property type="match status" value="1"/>
</dbReference>
<dbReference type="Proteomes" id="UP001161325">
    <property type="component" value="Unassembled WGS sequence"/>
</dbReference>
<proteinExistence type="predicted"/>
<dbReference type="PROSITE" id="PS50893">
    <property type="entry name" value="ABC_TRANSPORTER_2"/>
    <property type="match status" value="1"/>
</dbReference>
<dbReference type="Pfam" id="PF00005">
    <property type="entry name" value="ABC_tran"/>
    <property type="match status" value="1"/>
</dbReference>
<dbReference type="GO" id="GO:0043190">
    <property type="term" value="C:ATP-binding cassette (ABC) transporter complex"/>
    <property type="evidence" value="ECO:0007669"/>
    <property type="project" value="InterPro"/>
</dbReference>
<dbReference type="PANTHER" id="PTHR42781">
    <property type="entry name" value="SPERMIDINE/PUTRESCINE IMPORT ATP-BINDING PROTEIN POTA"/>
    <property type="match status" value="1"/>
</dbReference>
<dbReference type="InterPro" id="IPR008995">
    <property type="entry name" value="Mo/tungstate-bd_C_term_dom"/>
</dbReference>
<keyword evidence="3 5" id="KW-0067">ATP-binding</keyword>
<keyword evidence="2" id="KW-0547">Nucleotide-binding</keyword>
<dbReference type="PROSITE" id="PS00211">
    <property type="entry name" value="ABC_TRANSPORTER_1"/>
    <property type="match status" value="1"/>
</dbReference>
<reference evidence="5" key="1">
    <citation type="submission" date="2022-08" db="EMBL/GenBank/DDBJ databases">
        <title>Draft genome sequencing of Roseisolibacter agri AW1220.</title>
        <authorList>
            <person name="Tobiishi Y."/>
            <person name="Tonouchi A."/>
        </authorList>
    </citation>
    <scope>NUCLEOTIDE SEQUENCE</scope>
    <source>
        <strain evidence="5">AW1220</strain>
    </source>
</reference>
<evidence type="ECO:0000313" key="6">
    <source>
        <dbReference type="Proteomes" id="UP001161325"/>
    </source>
</evidence>
<protein>
    <submittedName>
        <fullName evidence="5">ABC transporter ATP-binding protein</fullName>
    </submittedName>
</protein>
<dbReference type="InterPro" id="IPR003439">
    <property type="entry name" value="ABC_transporter-like_ATP-bd"/>
</dbReference>
<keyword evidence="1" id="KW-0813">Transport</keyword>
<dbReference type="InterPro" id="IPR017871">
    <property type="entry name" value="ABC_transporter-like_CS"/>
</dbReference>
<dbReference type="GO" id="GO:0015697">
    <property type="term" value="P:quaternary ammonium group transport"/>
    <property type="evidence" value="ECO:0007669"/>
    <property type="project" value="UniProtKB-ARBA"/>
</dbReference>
<dbReference type="RefSeq" id="WP_284348469.1">
    <property type="nucleotide sequence ID" value="NZ_BRXS01000001.1"/>
</dbReference>
<comment type="caution">
    <text evidence="5">The sequence shown here is derived from an EMBL/GenBank/DDBJ whole genome shotgun (WGS) entry which is preliminary data.</text>
</comment>
<accession>A0AA37QE09</accession>
<dbReference type="InterPro" id="IPR050093">
    <property type="entry name" value="ABC_SmlMolc_Importer"/>
</dbReference>
<dbReference type="SUPFAM" id="SSF52540">
    <property type="entry name" value="P-loop containing nucleoside triphosphate hydrolases"/>
    <property type="match status" value="1"/>
</dbReference>
<dbReference type="SMART" id="SM00382">
    <property type="entry name" value="AAA"/>
    <property type="match status" value="1"/>
</dbReference>
<dbReference type="EMBL" id="BRXS01000001">
    <property type="protein sequence ID" value="GLC24023.1"/>
    <property type="molecule type" value="Genomic_DNA"/>
</dbReference>
<evidence type="ECO:0000256" key="1">
    <source>
        <dbReference type="ARBA" id="ARBA00022448"/>
    </source>
</evidence>
<organism evidence="5 6">
    <name type="scientific">Roseisolibacter agri</name>
    <dbReference type="NCBI Taxonomy" id="2014610"/>
    <lineage>
        <taxon>Bacteria</taxon>
        <taxon>Pseudomonadati</taxon>
        <taxon>Gemmatimonadota</taxon>
        <taxon>Gemmatimonadia</taxon>
        <taxon>Gemmatimonadales</taxon>
        <taxon>Gemmatimonadaceae</taxon>
        <taxon>Roseisolibacter</taxon>
    </lineage>
</organism>
<dbReference type="Gene3D" id="3.40.50.300">
    <property type="entry name" value="P-loop containing nucleotide triphosphate hydrolases"/>
    <property type="match status" value="1"/>
</dbReference>
<dbReference type="InterPro" id="IPR013611">
    <property type="entry name" value="Transp-assoc_OB_typ2"/>
</dbReference>
<dbReference type="InterPro" id="IPR003593">
    <property type="entry name" value="AAA+_ATPase"/>
</dbReference>
<dbReference type="SUPFAM" id="SSF50331">
    <property type="entry name" value="MOP-like"/>
    <property type="match status" value="1"/>
</dbReference>
<evidence type="ECO:0000256" key="3">
    <source>
        <dbReference type="ARBA" id="ARBA00022840"/>
    </source>
</evidence>
<dbReference type="Pfam" id="PF08402">
    <property type="entry name" value="TOBE_2"/>
    <property type="match status" value="1"/>
</dbReference>
<feature type="domain" description="ABC transporter" evidence="4">
    <location>
        <begin position="6"/>
        <end position="238"/>
    </location>
</feature>
<dbReference type="InterPro" id="IPR027417">
    <property type="entry name" value="P-loop_NTPase"/>
</dbReference>
<dbReference type="GO" id="GO:0022857">
    <property type="term" value="F:transmembrane transporter activity"/>
    <property type="evidence" value="ECO:0007669"/>
    <property type="project" value="InterPro"/>
</dbReference>
<name>A0AA37QE09_9BACT</name>